<dbReference type="Pfam" id="PF09484">
    <property type="entry name" value="Cas_TM1802"/>
    <property type="match status" value="1"/>
</dbReference>
<dbReference type="RefSeq" id="WP_207692338.1">
    <property type="nucleotide sequence ID" value="NZ_CP061799.1"/>
</dbReference>
<gene>
    <name evidence="1" type="ORF">dnl_30740</name>
</gene>
<protein>
    <submittedName>
        <fullName evidence="1">CRISPR-associated protein Cas8 domain-containing</fullName>
    </submittedName>
</protein>
<dbReference type="EMBL" id="CP061799">
    <property type="protein sequence ID" value="QTA80761.1"/>
    <property type="molecule type" value="Genomic_DNA"/>
</dbReference>
<proteinExistence type="predicted"/>
<dbReference type="Proteomes" id="UP000663720">
    <property type="component" value="Chromosome"/>
</dbReference>
<name>A0A975B8B2_9BACT</name>
<sequence length="664" mass="75602">MLEAMRIQALDYLYNQLKMSESDPPDDLEKWYLKVKAEFPKKIFPFLVESSTQTDLVYIIQKEKNENYANLMVEDMRSEIEFALPFVKPTGSQSPQVGPVIKRSYDTKKGAGPSSKILNTTIKKFKEIKESNAPWSSYFKDIDSILHLENIKLTDGSLCNWKSKGYNSMLECVVNEIGPKKEKIIVTVKDSSERLPGDVTSYLDYLMTDILAGDRYLTGKIHAVRSNCPLCGKQDTMIFPNALKGAGINLTNVDRSGRFPGMDIANAWKSFSLCADCADLLYIYKNHRLKKGGPKNDTRPFTAPIAGETALIVPYCTNDPKSRFEIWEQTEQYINNAQDDVEYAEDMLLEILSESQGLLNLTFVWCTIGQSIENVSGIITDVPPSRLRTLSEFNDNAKKWKHPVFPEKLLDNLKADLNLSAFRSLFYRPGGKKAPNATRRLAELKRLIAASVYHDRCFSSKSQNRLWGEILITGQWWYLDVIERGEAYGLLNQGKSNKGKGDYLTTAGWIRHWAWWLYYFKQLGVMEMEKEFYEPEWDVLKPYFGPESGINTSEKAYSFLLGVLYGKLLEIQGSRGVNVGANALTWLKRLRLRGSDLPELYTKIREKLLAYEAEKSSAIRLLIGEIGKLGISLGDPIELSQTQTNYYLLLGQSMTKKILKKEEK</sequence>
<organism evidence="1 2">
    <name type="scientific">Desulfonema limicola</name>
    <dbReference type="NCBI Taxonomy" id="45656"/>
    <lineage>
        <taxon>Bacteria</taxon>
        <taxon>Pseudomonadati</taxon>
        <taxon>Thermodesulfobacteriota</taxon>
        <taxon>Desulfobacteria</taxon>
        <taxon>Desulfobacterales</taxon>
        <taxon>Desulfococcaceae</taxon>
        <taxon>Desulfonema</taxon>
    </lineage>
</organism>
<dbReference type="AlphaFoldDB" id="A0A975B8B2"/>
<evidence type="ECO:0000313" key="2">
    <source>
        <dbReference type="Proteomes" id="UP000663720"/>
    </source>
</evidence>
<accession>A0A975B8B2</accession>
<keyword evidence="2" id="KW-1185">Reference proteome</keyword>
<reference evidence="1" key="1">
    <citation type="journal article" date="2021" name="Microb. Physiol.">
        <title>Proteogenomic Insights into the Physiology of Marine, Sulfate-Reducing, Filamentous Desulfonema limicola and Desulfonema magnum.</title>
        <authorList>
            <person name="Schnaars V."/>
            <person name="Wohlbrand L."/>
            <person name="Scheve S."/>
            <person name="Hinrichs C."/>
            <person name="Reinhardt R."/>
            <person name="Rabus R."/>
        </authorList>
    </citation>
    <scope>NUCLEOTIDE SEQUENCE</scope>
    <source>
        <strain evidence="1">5ac10</strain>
    </source>
</reference>
<dbReference type="InterPro" id="IPR013389">
    <property type="entry name" value="CRISPR-assoc_prot_Cas8b"/>
</dbReference>
<dbReference type="KEGG" id="dli:dnl_30740"/>
<evidence type="ECO:0000313" key="1">
    <source>
        <dbReference type="EMBL" id="QTA80761.1"/>
    </source>
</evidence>